<feature type="transmembrane region" description="Helical" evidence="7">
    <location>
        <begin position="58"/>
        <end position="78"/>
    </location>
</feature>
<dbReference type="Proteomes" id="UP000054526">
    <property type="component" value="Unassembled WGS sequence"/>
</dbReference>
<evidence type="ECO:0000313" key="9">
    <source>
        <dbReference type="Proteomes" id="UP000054526"/>
    </source>
</evidence>
<evidence type="ECO:0000313" key="8">
    <source>
        <dbReference type="EMBL" id="KIL36065.1"/>
    </source>
</evidence>
<evidence type="ECO:0000256" key="5">
    <source>
        <dbReference type="ARBA" id="ARBA00022989"/>
    </source>
</evidence>
<evidence type="ECO:0000256" key="6">
    <source>
        <dbReference type="ARBA" id="ARBA00023136"/>
    </source>
</evidence>
<dbReference type="PANTHER" id="PTHR43663">
    <property type="entry name" value="CHROMATE TRANSPORT PROTEIN-RELATED"/>
    <property type="match status" value="1"/>
</dbReference>
<name>A0ABR5A4X8_9BACL</name>
<evidence type="ECO:0000256" key="2">
    <source>
        <dbReference type="ARBA" id="ARBA00005262"/>
    </source>
</evidence>
<gene>
    <name evidence="8" type="ORF">SD71_11540</name>
</gene>
<feature type="transmembrane region" description="Helical" evidence="7">
    <location>
        <begin position="26"/>
        <end position="46"/>
    </location>
</feature>
<comment type="similarity">
    <text evidence="2">Belongs to the chromate ion transporter (CHR) (TC 2.A.51) family.</text>
</comment>
<comment type="caution">
    <text evidence="8">The sequence shown here is derived from an EMBL/GenBank/DDBJ whole genome shotgun (WGS) entry which is preliminary data.</text>
</comment>
<feature type="transmembrane region" description="Helical" evidence="7">
    <location>
        <begin position="122"/>
        <end position="155"/>
    </location>
</feature>
<evidence type="ECO:0008006" key="10">
    <source>
        <dbReference type="Google" id="ProtNLM"/>
    </source>
</evidence>
<proteinExistence type="inferred from homology"/>
<protein>
    <recommendedName>
        <fullName evidence="10">Chromate transporter</fullName>
    </recommendedName>
</protein>
<dbReference type="EMBL" id="JXAL01000016">
    <property type="protein sequence ID" value="KIL36065.1"/>
    <property type="molecule type" value="Genomic_DNA"/>
</dbReference>
<keyword evidence="6 7" id="KW-0472">Membrane</keyword>
<evidence type="ECO:0000256" key="3">
    <source>
        <dbReference type="ARBA" id="ARBA00022475"/>
    </source>
</evidence>
<dbReference type="Pfam" id="PF02417">
    <property type="entry name" value="Chromate_transp"/>
    <property type="match status" value="1"/>
</dbReference>
<accession>A0ABR5A4X8</accession>
<organism evidence="8 9">
    <name type="scientific">Cohnella kolymensis</name>
    <dbReference type="NCBI Taxonomy" id="1590652"/>
    <lineage>
        <taxon>Bacteria</taxon>
        <taxon>Bacillati</taxon>
        <taxon>Bacillota</taxon>
        <taxon>Bacilli</taxon>
        <taxon>Bacillales</taxon>
        <taxon>Paenibacillaceae</taxon>
        <taxon>Cohnella</taxon>
    </lineage>
</organism>
<sequence length="167" mass="17640">MWGSTQQLEQVLVHQKCWVTEQELEAMLVTATIVPAPRFIAFAALIGYKLKQWPGSLAASLSLIAPGAIMLMAAVFLVNPSLLHGKLDPLQHTVSIAIAGILFGNATTHFRKAKRNNSRTAAAAVLTIAVAASIIAGVPLLAAAAVGFIAGYFVLRNGKKEAEHESG</sequence>
<reference evidence="8 9" key="1">
    <citation type="submission" date="2014-12" db="EMBL/GenBank/DDBJ databases">
        <title>Draft genome sequence of Cohnella kolymensis strain B-2846.</title>
        <authorList>
            <person name="Karlyshev A.V."/>
            <person name="Kudryashova E.B."/>
        </authorList>
    </citation>
    <scope>NUCLEOTIDE SEQUENCE [LARGE SCALE GENOMIC DNA]</scope>
    <source>
        <strain evidence="8 9">VKM B-2846</strain>
    </source>
</reference>
<dbReference type="PANTHER" id="PTHR43663:SF1">
    <property type="entry name" value="CHROMATE TRANSPORTER"/>
    <property type="match status" value="1"/>
</dbReference>
<feature type="transmembrane region" description="Helical" evidence="7">
    <location>
        <begin position="90"/>
        <end position="110"/>
    </location>
</feature>
<keyword evidence="9" id="KW-1185">Reference proteome</keyword>
<comment type="subcellular location">
    <subcellularLocation>
        <location evidence="1">Cell membrane</location>
        <topology evidence="1">Multi-pass membrane protein</topology>
    </subcellularLocation>
</comment>
<dbReference type="InterPro" id="IPR003370">
    <property type="entry name" value="Chromate_transpt"/>
</dbReference>
<evidence type="ECO:0000256" key="4">
    <source>
        <dbReference type="ARBA" id="ARBA00022692"/>
    </source>
</evidence>
<evidence type="ECO:0000256" key="1">
    <source>
        <dbReference type="ARBA" id="ARBA00004651"/>
    </source>
</evidence>
<dbReference type="InterPro" id="IPR052518">
    <property type="entry name" value="CHR_Transporter"/>
</dbReference>
<evidence type="ECO:0000256" key="7">
    <source>
        <dbReference type="SAM" id="Phobius"/>
    </source>
</evidence>
<keyword evidence="3" id="KW-1003">Cell membrane</keyword>
<keyword evidence="5 7" id="KW-1133">Transmembrane helix</keyword>
<keyword evidence="4 7" id="KW-0812">Transmembrane</keyword>